<keyword evidence="6" id="KW-1185">Reference proteome</keyword>
<gene>
    <name evidence="5" type="ORF">ACFQGP_03360</name>
</gene>
<evidence type="ECO:0000256" key="2">
    <source>
        <dbReference type="ARBA" id="ARBA00023125"/>
    </source>
</evidence>
<protein>
    <submittedName>
        <fullName evidence="5">LacI family DNA-binding transcriptional regulator</fullName>
    </submittedName>
</protein>
<keyword evidence="3" id="KW-0804">Transcription</keyword>
<dbReference type="InterPro" id="IPR046335">
    <property type="entry name" value="LacI/GalR-like_sensor"/>
</dbReference>
<dbReference type="PRINTS" id="PR00036">
    <property type="entry name" value="HTHLACI"/>
</dbReference>
<dbReference type="Pfam" id="PF13377">
    <property type="entry name" value="Peripla_BP_3"/>
    <property type="match status" value="1"/>
</dbReference>
<dbReference type="Gene3D" id="3.40.50.2300">
    <property type="match status" value="2"/>
</dbReference>
<dbReference type="SUPFAM" id="SSF53822">
    <property type="entry name" value="Periplasmic binding protein-like I"/>
    <property type="match status" value="1"/>
</dbReference>
<evidence type="ECO:0000259" key="4">
    <source>
        <dbReference type="PROSITE" id="PS50932"/>
    </source>
</evidence>
<reference evidence="6" key="1">
    <citation type="journal article" date="2019" name="Int. J. Syst. Evol. Microbiol.">
        <title>The Global Catalogue of Microorganisms (GCM) 10K type strain sequencing project: providing services to taxonomists for standard genome sequencing and annotation.</title>
        <authorList>
            <consortium name="The Broad Institute Genomics Platform"/>
            <consortium name="The Broad Institute Genome Sequencing Center for Infectious Disease"/>
            <person name="Wu L."/>
            <person name="Ma J."/>
        </authorList>
    </citation>
    <scope>NUCLEOTIDE SEQUENCE [LARGE SCALE GENOMIC DNA]</scope>
    <source>
        <strain evidence="6">CCM 8904</strain>
    </source>
</reference>
<dbReference type="PANTHER" id="PTHR30146:SF149">
    <property type="entry name" value="HTH-TYPE TRANSCRIPTIONAL REGULATOR EBGR"/>
    <property type="match status" value="1"/>
</dbReference>
<dbReference type="SMART" id="SM00354">
    <property type="entry name" value="HTH_LACI"/>
    <property type="match status" value="1"/>
</dbReference>
<dbReference type="RefSeq" id="WP_125551414.1">
    <property type="nucleotide sequence ID" value="NZ_JBHSSL010000020.1"/>
</dbReference>
<keyword evidence="1" id="KW-0805">Transcription regulation</keyword>
<evidence type="ECO:0000313" key="5">
    <source>
        <dbReference type="EMBL" id="MFC6169616.1"/>
    </source>
</evidence>
<dbReference type="SUPFAM" id="SSF47413">
    <property type="entry name" value="lambda repressor-like DNA-binding domains"/>
    <property type="match status" value="1"/>
</dbReference>
<dbReference type="GO" id="GO:0003677">
    <property type="term" value="F:DNA binding"/>
    <property type="evidence" value="ECO:0007669"/>
    <property type="project" value="UniProtKB-KW"/>
</dbReference>
<proteinExistence type="predicted"/>
<dbReference type="CDD" id="cd01544">
    <property type="entry name" value="PBP1_GalR"/>
    <property type="match status" value="1"/>
</dbReference>
<sequence length="346" mass="39386">MATISDIAKQAHVSISTVSRVLNYDDSLSVTEATKRKVFETAEALNYTKYKTKQQKRRKQKSNKSFEKNIALFQWRQEDEEFDDLYYMSIRVGAERAAQRMGYNLIKASTDSALLKSVAGSICIGKFDAPTIKRILQLNENAVFIGSNFPLKNFDTINSDYEQAAELALKHLLKLGHKKIAFIGAEEHDNLHGYRQYRTPVVNTYRDLMRHYQLFDERYFYVNNNARLSVQLGQKLTHEALRSWEKRLPTAILAANDAMAIGVINELTAQKITVPAQISVIGINDLSFAQYLNPPLTTVKTFTEEMGEVGMITLQRRIERPSIAQRIVLSTELVIRQSTAAPRLTD</sequence>
<feature type="domain" description="HTH lacI-type" evidence="4">
    <location>
        <begin position="2"/>
        <end position="58"/>
    </location>
</feature>
<dbReference type="PROSITE" id="PS00356">
    <property type="entry name" value="HTH_LACI_1"/>
    <property type="match status" value="1"/>
</dbReference>
<dbReference type="CDD" id="cd01392">
    <property type="entry name" value="HTH_LacI"/>
    <property type="match status" value="1"/>
</dbReference>
<dbReference type="Pfam" id="PF00356">
    <property type="entry name" value="LacI"/>
    <property type="match status" value="1"/>
</dbReference>
<keyword evidence="2 5" id="KW-0238">DNA-binding</keyword>
<dbReference type="InterPro" id="IPR028082">
    <property type="entry name" value="Peripla_BP_I"/>
</dbReference>
<dbReference type="Proteomes" id="UP001596289">
    <property type="component" value="Unassembled WGS sequence"/>
</dbReference>
<dbReference type="EMBL" id="JBHSSL010000020">
    <property type="protein sequence ID" value="MFC6169616.1"/>
    <property type="molecule type" value="Genomic_DNA"/>
</dbReference>
<accession>A0ABW1R9P7</accession>
<organism evidence="5 6">
    <name type="scientific">Loigolactobacillus jiayinensis</name>
    <dbReference type="NCBI Taxonomy" id="2486016"/>
    <lineage>
        <taxon>Bacteria</taxon>
        <taxon>Bacillati</taxon>
        <taxon>Bacillota</taxon>
        <taxon>Bacilli</taxon>
        <taxon>Lactobacillales</taxon>
        <taxon>Lactobacillaceae</taxon>
        <taxon>Loigolactobacillus</taxon>
    </lineage>
</organism>
<dbReference type="PROSITE" id="PS50932">
    <property type="entry name" value="HTH_LACI_2"/>
    <property type="match status" value="1"/>
</dbReference>
<dbReference type="InterPro" id="IPR010982">
    <property type="entry name" value="Lambda_DNA-bd_dom_sf"/>
</dbReference>
<evidence type="ECO:0000256" key="1">
    <source>
        <dbReference type="ARBA" id="ARBA00023015"/>
    </source>
</evidence>
<dbReference type="Gene3D" id="1.10.260.40">
    <property type="entry name" value="lambda repressor-like DNA-binding domains"/>
    <property type="match status" value="1"/>
</dbReference>
<dbReference type="InterPro" id="IPR000843">
    <property type="entry name" value="HTH_LacI"/>
</dbReference>
<evidence type="ECO:0000256" key="3">
    <source>
        <dbReference type="ARBA" id="ARBA00023163"/>
    </source>
</evidence>
<comment type="caution">
    <text evidence="5">The sequence shown here is derived from an EMBL/GenBank/DDBJ whole genome shotgun (WGS) entry which is preliminary data.</text>
</comment>
<evidence type="ECO:0000313" key="6">
    <source>
        <dbReference type="Proteomes" id="UP001596289"/>
    </source>
</evidence>
<dbReference type="PANTHER" id="PTHR30146">
    <property type="entry name" value="LACI-RELATED TRANSCRIPTIONAL REPRESSOR"/>
    <property type="match status" value="1"/>
</dbReference>
<name>A0ABW1R9P7_9LACO</name>